<sequence length="72" mass="7936">MSSIKWNSAQGFTVPIGETATPTTTNPMAPAIFLGVNWFMGRLERRPSSSRLTTKNAIDPARAQSYQHKALE</sequence>
<dbReference type="AlphaFoldDB" id="A0A7T6XFY1"/>
<dbReference type="RefSeq" id="XP_014532366.2">
    <property type="nucleotide sequence ID" value="XM_014676880.2"/>
</dbReference>
<evidence type="ECO:0000256" key="1">
    <source>
        <dbReference type="SAM" id="MobiDB-lite"/>
    </source>
</evidence>
<evidence type="ECO:0000313" key="3">
    <source>
        <dbReference type="Proteomes" id="UP000595662"/>
    </source>
</evidence>
<feature type="region of interest" description="Disordered" evidence="1">
    <location>
        <begin position="47"/>
        <end position="72"/>
    </location>
</feature>
<dbReference type="KEGG" id="pdp:PDIP_82090"/>
<protein>
    <submittedName>
        <fullName evidence="2">Uncharacterized protein</fullName>
    </submittedName>
</protein>
<name>A0A7T6XFY1_PENDI</name>
<proteinExistence type="predicted"/>
<dbReference type="EMBL" id="CP060774">
    <property type="protein sequence ID" value="QQK40407.1"/>
    <property type="molecule type" value="Genomic_DNA"/>
</dbReference>
<evidence type="ECO:0000313" key="2">
    <source>
        <dbReference type="EMBL" id="QQK40407.1"/>
    </source>
</evidence>
<gene>
    <name evidence="2" type="ORF">Pdw03_3261</name>
</gene>
<organism evidence="2 3">
    <name type="scientific">Penicillium digitatum</name>
    <name type="common">Green mold</name>
    <dbReference type="NCBI Taxonomy" id="36651"/>
    <lineage>
        <taxon>Eukaryota</taxon>
        <taxon>Fungi</taxon>
        <taxon>Dikarya</taxon>
        <taxon>Ascomycota</taxon>
        <taxon>Pezizomycotina</taxon>
        <taxon>Eurotiomycetes</taxon>
        <taxon>Eurotiomycetidae</taxon>
        <taxon>Eurotiales</taxon>
        <taxon>Aspergillaceae</taxon>
        <taxon>Penicillium</taxon>
    </lineage>
</organism>
<accession>A0A7T6XFY1</accession>
<reference evidence="2 3" key="1">
    <citation type="submission" date="2020-08" db="EMBL/GenBank/DDBJ databases">
        <title>The completed genome sequence of the pathogenic ascomycete fungus Penicillium digitatum.</title>
        <authorList>
            <person name="Wang M."/>
        </authorList>
    </citation>
    <scope>NUCLEOTIDE SEQUENCE [LARGE SCALE GENOMIC DNA]</scope>
    <source>
        <strain evidence="2 3">PdW03</strain>
    </source>
</reference>
<dbReference type="Proteomes" id="UP000595662">
    <property type="component" value="Chromosome 1"/>
</dbReference>
<dbReference type="GeneID" id="26236525"/>